<reference evidence="3" key="1">
    <citation type="submission" date="2023-08" db="EMBL/GenBank/DDBJ databases">
        <title>Methanolobus mangrovi sp. nov. and Methanolobus sediminis sp. nov, two novel methylotrophic methanogens isolated from mangrove sediments in China.</title>
        <authorList>
            <person name="Zhou J."/>
        </authorList>
    </citation>
    <scope>NUCLEOTIDE SEQUENCE</scope>
    <source>
        <strain evidence="3">FTZ2</strain>
    </source>
</reference>
<sequence>MGNVSDKGYLVVLGCGDVGRRVVETLKYANIMFTVVDSNVHNFENADYNYVVGNATEEEILIQAGIPDASTVIVSLNEDTDVMFATLITRGLNPKSTIIARANSYKSIDKIYKAGADYVAALPIVAGQMLAKMTSRCLFDIECKKMDEDIMLYEGIDIEKHTVTDDKELANKTVLDIDLRNKVGCTIIGIERDEKIITDILPSTVILKGDIVAVVGGKEEIKMFKDKYVKVK</sequence>
<evidence type="ECO:0000259" key="1">
    <source>
        <dbReference type="PROSITE" id="PS51201"/>
    </source>
</evidence>
<dbReference type="SUPFAM" id="SSF51735">
    <property type="entry name" value="NAD(P)-binding Rossmann-fold domains"/>
    <property type="match status" value="1"/>
</dbReference>
<dbReference type="PANTHER" id="PTHR43833">
    <property type="entry name" value="POTASSIUM CHANNEL PROTEIN 2-RELATED-RELATED"/>
    <property type="match status" value="1"/>
</dbReference>
<keyword evidence="4" id="KW-1185">Reference proteome</keyword>
<dbReference type="InterPro" id="IPR036291">
    <property type="entry name" value="NAD(P)-bd_dom_sf"/>
</dbReference>
<name>A0AA51YKD6_9EURY</name>
<organism evidence="3 4">
    <name type="scientific">Methanolobus mangrovi</name>
    <dbReference type="NCBI Taxonomy" id="3072977"/>
    <lineage>
        <taxon>Archaea</taxon>
        <taxon>Methanobacteriati</taxon>
        <taxon>Methanobacteriota</taxon>
        <taxon>Stenosarchaea group</taxon>
        <taxon>Methanomicrobia</taxon>
        <taxon>Methanosarcinales</taxon>
        <taxon>Methanosarcinaceae</taxon>
        <taxon>Methanolobus</taxon>
    </lineage>
</organism>
<feature type="domain" description="RCK N-terminal" evidence="1">
    <location>
        <begin position="7"/>
        <end position="125"/>
    </location>
</feature>
<dbReference type="PROSITE" id="PS51201">
    <property type="entry name" value="RCK_N"/>
    <property type="match status" value="1"/>
</dbReference>
<dbReference type="KEGG" id="mmav:RE476_04550"/>
<dbReference type="GeneID" id="84229385"/>
<dbReference type="Gene3D" id="3.40.50.720">
    <property type="entry name" value="NAD(P)-binding Rossmann-like Domain"/>
    <property type="match status" value="1"/>
</dbReference>
<dbReference type="GO" id="GO:0006813">
    <property type="term" value="P:potassium ion transport"/>
    <property type="evidence" value="ECO:0007669"/>
    <property type="project" value="InterPro"/>
</dbReference>
<feature type="domain" description="RCK C-terminal" evidence="2">
    <location>
        <begin position="145"/>
        <end position="230"/>
    </location>
</feature>
<dbReference type="Proteomes" id="UP001183006">
    <property type="component" value="Chromosome"/>
</dbReference>
<dbReference type="InterPro" id="IPR050721">
    <property type="entry name" value="Trk_Ktr_HKT_K-transport"/>
</dbReference>
<dbReference type="Pfam" id="PF02080">
    <property type="entry name" value="TrkA_C"/>
    <property type="match status" value="1"/>
</dbReference>
<proteinExistence type="predicted"/>
<gene>
    <name evidence="3" type="ORF">RE476_04550</name>
</gene>
<dbReference type="RefSeq" id="WP_309309220.1">
    <property type="nucleotide sequence ID" value="NZ_CP133594.1"/>
</dbReference>
<protein>
    <submittedName>
        <fullName evidence="3">TrkA family potassium uptake protein</fullName>
    </submittedName>
</protein>
<dbReference type="GO" id="GO:0008324">
    <property type="term" value="F:monoatomic cation transmembrane transporter activity"/>
    <property type="evidence" value="ECO:0007669"/>
    <property type="project" value="InterPro"/>
</dbReference>
<dbReference type="AlphaFoldDB" id="A0AA51YKD6"/>
<dbReference type="Pfam" id="PF02254">
    <property type="entry name" value="TrkA_N"/>
    <property type="match status" value="1"/>
</dbReference>
<evidence type="ECO:0000259" key="2">
    <source>
        <dbReference type="PROSITE" id="PS51202"/>
    </source>
</evidence>
<dbReference type="InterPro" id="IPR006037">
    <property type="entry name" value="RCK_C"/>
</dbReference>
<dbReference type="InterPro" id="IPR036721">
    <property type="entry name" value="RCK_C_sf"/>
</dbReference>
<accession>A0AA51YKD6</accession>
<evidence type="ECO:0000313" key="4">
    <source>
        <dbReference type="Proteomes" id="UP001183006"/>
    </source>
</evidence>
<dbReference type="PANTHER" id="PTHR43833:SF9">
    <property type="entry name" value="POTASSIUM CHANNEL PROTEIN YUGO-RELATED"/>
    <property type="match status" value="1"/>
</dbReference>
<dbReference type="InterPro" id="IPR003148">
    <property type="entry name" value="RCK_N"/>
</dbReference>
<dbReference type="SUPFAM" id="SSF116726">
    <property type="entry name" value="TrkA C-terminal domain-like"/>
    <property type="match status" value="1"/>
</dbReference>
<dbReference type="PROSITE" id="PS51202">
    <property type="entry name" value="RCK_C"/>
    <property type="match status" value="1"/>
</dbReference>
<dbReference type="EMBL" id="CP133594">
    <property type="protein sequence ID" value="WMW23104.1"/>
    <property type="molecule type" value="Genomic_DNA"/>
</dbReference>
<evidence type="ECO:0000313" key="3">
    <source>
        <dbReference type="EMBL" id="WMW23104.1"/>
    </source>
</evidence>
<dbReference type="Gene3D" id="3.30.70.1450">
    <property type="entry name" value="Regulator of K+ conductance, C-terminal domain"/>
    <property type="match status" value="1"/>
</dbReference>